<feature type="non-terminal residue" evidence="18">
    <location>
        <position position="1"/>
    </location>
</feature>
<dbReference type="FunFam" id="2.40.40.20:FF:000019">
    <property type="entry name" value="DNA-directed RNA polymerase II subunit RPB1"/>
    <property type="match status" value="1"/>
</dbReference>
<evidence type="ECO:0000313" key="19">
    <source>
        <dbReference type="Proteomes" id="UP000023152"/>
    </source>
</evidence>
<feature type="compositionally biased region" description="Gly residues" evidence="16">
    <location>
        <begin position="908"/>
        <end position="926"/>
    </location>
</feature>
<dbReference type="Gene3D" id="6.20.50.80">
    <property type="match status" value="1"/>
</dbReference>
<evidence type="ECO:0000256" key="8">
    <source>
        <dbReference type="ARBA" id="ARBA00022737"/>
    </source>
</evidence>
<proteinExistence type="inferred from homology"/>
<feature type="compositionally biased region" description="Low complexity" evidence="16">
    <location>
        <begin position="1520"/>
        <end position="1588"/>
    </location>
</feature>
<dbReference type="Pfam" id="PF04983">
    <property type="entry name" value="RNA_pol_Rpb1_3"/>
    <property type="match status" value="1"/>
</dbReference>
<keyword evidence="12 14" id="KW-0804">Transcription</keyword>
<evidence type="ECO:0000256" key="11">
    <source>
        <dbReference type="ARBA" id="ARBA00023125"/>
    </source>
</evidence>
<evidence type="ECO:0000256" key="13">
    <source>
        <dbReference type="ARBA" id="ARBA00023242"/>
    </source>
</evidence>
<feature type="domain" description="RNA polymerase N-terminal" evidence="17">
    <location>
        <begin position="101"/>
        <end position="403"/>
    </location>
</feature>
<comment type="function">
    <text evidence="14">DNA-dependent RNA polymerase catalyzes the transcription of DNA into RNA using the four ribonucleoside triphosphates as substrates.</text>
</comment>
<evidence type="ECO:0000256" key="1">
    <source>
        <dbReference type="ARBA" id="ARBA00004123"/>
    </source>
</evidence>
<evidence type="ECO:0000256" key="14">
    <source>
        <dbReference type="RuleBase" id="RU004279"/>
    </source>
</evidence>
<evidence type="ECO:0000256" key="5">
    <source>
        <dbReference type="ARBA" id="ARBA00022679"/>
    </source>
</evidence>
<dbReference type="Pfam" id="PF00623">
    <property type="entry name" value="RNA_pol_Rpb1_2"/>
    <property type="match status" value="1"/>
</dbReference>
<dbReference type="SMART" id="SM00663">
    <property type="entry name" value="RPOLA_N"/>
    <property type="match status" value="1"/>
</dbReference>
<keyword evidence="7" id="KW-0479">Metal-binding</keyword>
<dbReference type="InterPro" id="IPR038593">
    <property type="entry name" value="RNA_pol_Rpb1_7_sf"/>
</dbReference>
<dbReference type="GO" id="GO:0006366">
    <property type="term" value="P:transcription by RNA polymerase II"/>
    <property type="evidence" value="ECO:0007669"/>
    <property type="project" value="InterPro"/>
</dbReference>
<keyword evidence="10" id="KW-0460">Magnesium</keyword>
<dbReference type="CDD" id="cd02584">
    <property type="entry name" value="RNAP_II_Rpb1_C"/>
    <property type="match status" value="1"/>
</dbReference>
<dbReference type="GO" id="GO:0003899">
    <property type="term" value="F:DNA-directed RNA polymerase activity"/>
    <property type="evidence" value="ECO:0007669"/>
    <property type="project" value="UniProtKB-EC"/>
</dbReference>
<dbReference type="CDD" id="cd02733">
    <property type="entry name" value="RNAP_II_RPB1_N"/>
    <property type="match status" value="1"/>
</dbReference>
<sequence>TRNIATTKNFVKKKKKKKIVYKICCIEGEENGTLVNGCGSVQPKYRKAKGVGIEMEYPEAKDQGEDKRQKFSAQQCLDILSRISDEDCQILGFHPTYCRVDWLIIQVLPVCPPAVRPFVLMDGIRPSQDDITHKLYDILKVNDQLNRQEARGVPEHVLEDLVDLLQFHVTTMIDNEVSGQPVAKQKSGKPIKSFRQRLVGKAGRVRGNLMGKRCDFSARTVIGGDPNLSIDEVGVPRSIACLLTYPERVTKYNLHKMRELVENGTEYPGAKTIIRDDGKQIDLRFVGRTSDMNLEPGYVVERHIQNGDVVLFNRQPSLHKMSMMAHKVKVLPWSTFRLNLSVTTPYNADFDGDEMNLHVPQSEPARAELLHLCLVPLQIVSPQSNRPVMGIVQDVLLGVMKFTNRDTFLERHEVYNLLMWLDERWDGTIPVPAILKPKPLWTGKQLVSIILPEVNFLRTSQCKPDNEKETVMSPSDSLVRVEQGELLCGIIDKRSVGTSQGSLIHIIWNEKGPEVTKQFINALNKLICAFLLIHSSSVGVGDTIASEATLTTIQRTIEKAKSDVSQTIRSARSGQLQRQPGSTMNQTFEGKVNDLLNKAMDEAGKAVRNALNKLNNVKLMADAGSKGTAINLSQIIACVGQQNVQGRRIPNGFTNRTLPHFNKGDLGPEARGFVANSYLQGLTPEEMFFHAMGGREGLVDTAVKTASTGYIQRRLIKAMEDVMVCYDRTVRNSLGDVIQFLYGEDGLDAVHIESQSMPHMLISDEKFKQMYEFDLLRGQETGDLFLAPHMKEDITRNAMKNIALQQELERLKEDRRVFRDQIFFLFDQSSENHINLYLPVNIQRLIWNAQKQFGVIEGKEYSELHPVEIVQMVNELCDAIVVLPPIPVEEGGASADDKLGNGVTKTGSGIGMNGSEAGAGAGAGGGGRDHITDPIRAEAQENATLLFKMLIRGLLASKRVCNEYRLPRAAFSYVIGEIRSKFEAAIAHPGEGVGTIAAQSIGEVVTQMTLNTFHYAGVSSKNVTLGVPRLAELINVAQTVKTPSLTVYLRPDVACDLNKTRDILVKLEHCTLRDIVAKSQIYYDPDPRECVVEEDREFLQYFFDFPDDDTTEFLENCSPWMLRLELDRMTKEDKKIRNAEIQKAIETRFKKEVRCLASNDNAEKLILQIRLMNSLTSTGTGMGGGADDGGAKEEDELMEGEDTFLRKLEENLFADIELRGVKGITKVFMRQQDKGFWDNNTGQWSKRGSEKEWVLDTEGSQLLEVMAVDEVDATRTRSNHVVDMFQVLGVEAARASLLAEIRTVIEFYGIYVNYRHLAVLVDTMTYAGALMSITRHGINRRDTGPLMRCSFEETVEILYEAAHFAMADNLFVNIYMYIHTYGCSENIMLGQMIPMGTGSFDLILDHEMLEKYAVEYTDSSAQDPFFGLQDQFTADMSPSYFTPEYQQLNTPSIDGLKYNAMSPGINTPGEFSPLVGGNSSPLQSLGSDRSSVDYSSDHSESSSYFNTSRHSPSYSSFRGNTTSPNYSPTSPNYSPTSPTYSPTSPTYSPTSPTYSPTSPTYSPTSPTYSPTSPTYSPTSPTYSPTSPNILQRSDI</sequence>
<dbReference type="EC" id="2.7.7.6" evidence="14"/>
<dbReference type="EMBL" id="ASPP01021232">
    <property type="protein sequence ID" value="ETO12662.1"/>
    <property type="molecule type" value="Genomic_DNA"/>
</dbReference>
<evidence type="ECO:0000256" key="10">
    <source>
        <dbReference type="ARBA" id="ARBA00022842"/>
    </source>
</evidence>
<keyword evidence="3 14" id="KW-0240">DNA-directed RNA polymerase</keyword>
<dbReference type="InterPro" id="IPR007073">
    <property type="entry name" value="RNA_pol_Rpb1_7"/>
</dbReference>
<evidence type="ECO:0000256" key="6">
    <source>
        <dbReference type="ARBA" id="ARBA00022695"/>
    </source>
</evidence>
<keyword evidence="19" id="KW-1185">Reference proteome</keyword>
<organism evidence="18 19">
    <name type="scientific">Reticulomyxa filosa</name>
    <dbReference type="NCBI Taxonomy" id="46433"/>
    <lineage>
        <taxon>Eukaryota</taxon>
        <taxon>Sar</taxon>
        <taxon>Rhizaria</taxon>
        <taxon>Retaria</taxon>
        <taxon>Foraminifera</taxon>
        <taxon>Monothalamids</taxon>
        <taxon>Reticulomyxidae</taxon>
        <taxon>Reticulomyxa</taxon>
    </lineage>
</organism>
<feature type="compositionally biased region" description="Polar residues" evidence="16">
    <location>
        <begin position="1504"/>
        <end position="1519"/>
    </location>
</feature>
<dbReference type="InterPro" id="IPR007083">
    <property type="entry name" value="RNA_pol_Rpb1_4"/>
</dbReference>
<dbReference type="Gene3D" id="3.30.1360.140">
    <property type="match status" value="1"/>
</dbReference>
<feature type="region of interest" description="Disordered" evidence="16">
    <location>
        <begin position="897"/>
        <end position="932"/>
    </location>
</feature>
<dbReference type="InterPro" id="IPR007080">
    <property type="entry name" value="RNA_pol_Rpb1_1"/>
</dbReference>
<keyword evidence="8" id="KW-0677">Repeat</keyword>
<dbReference type="FunFam" id="1.10.132.30:FF:000001">
    <property type="entry name" value="DNA-directed RNA polymerase subunit"/>
    <property type="match status" value="1"/>
</dbReference>
<keyword evidence="11" id="KW-0238">DNA-binding</keyword>
<comment type="caution">
    <text evidence="18">The sequence shown here is derived from an EMBL/GenBank/DDBJ whole genome shotgun (WGS) entry which is preliminary data.</text>
</comment>
<feature type="coiled-coil region" evidence="15">
    <location>
        <begin position="794"/>
        <end position="821"/>
    </location>
</feature>
<name>X6MGV5_RETFI</name>
<dbReference type="PANTHER" id="PTHR19376:SF37">
    <property type="entry name" value="DNA-DIRECTED RNA POLYMERASE II SUBUNIT RPB1"/>
    <property type="match status" value="1"/>
</dbReference>
<dbReference type="InterPro" id="IPR000684">
    <property type="entry name" value="RNA_pol_II_repeat_euk"/>
</dbReference>
<dbReference type="Gene3D" id="2.40.40.20">
    <property type="match status" value="1"/>
</dbReference>
<dbReference type="GO" id="GO:0046872">
    <property type="term" value="F:metal ion binding"/>
    <property type="evidence" value="ECO:0007669"/>
    <property type="project" value="UniProtKB-KW"/>
</dbReference>
<dbReference type="InterPro" id="IPR007066">
    <property type="entry name" value="RNA_pol_Rpb1_3"/>
</dbReference>
<dbReference type="Gene3D" id="3.30.1490.180">
    <property type="entry name" value="RNA polymerase ii"/>
    <property type="match status" value="1"/>
</dbReference>
<dbReference type="Pfam" id="PF04997">
    <property type="entry name" value="RNA_pol_Rpb1_1"/>
    <property type="match status" value="1"/>
</dbReference>
<dbReference type="PROSITE" id="PS00115">
    <property type="entry name" value="RNA_POL_II_REPEAT"/>
    <property type="match status" value="4"/>
</dbReference>
<feature type="compositionally biased region" description="Low complexity" evidence="16">
    <location>
        <begin position="1484"/>
        <end position="1494"/>
    </location>
</feature>
<dbReference type="FunFam" id="1.10.274.100:FF:000001">
    <property type="entry name" value="DNA-directed RNA polymerase subunit"/>
    <property type="match status" value="1"/>
</dbReference>
<evidence type="ECO:0000259" key="17">
    <source>
        <dbReference type="SMART" id="SM00663"/>
    </source>
</evidence>
<dbReference type="Pfam" id="PF05000">
    <property type="entry name" value="RNA_pol_Rpb1_4"/>
    <property type="match status" value="1"/>
</dbReference>
<keyword evidence="13" id="KW-0539">Nucleus</keyword>
<feature type="region of interest" description="Disordered" evidence="16">
    <location>
        <begin position="1469"/>
        <end position="1595"/>
    </location>
</feature>
<dbReference type="PANTHER" id="PTHR19376">
    <property type="entry name" value="DNA-DIRECTED RNA POLYMERASE"/>
    <property type="match status" value="1"/>
</dbReference>
<keyword evidence="15" id="KW-0175">Coiled coil</keyword>
<dbReference type="Proteomes" id="UP000023152">
    <property type="component" value="Unassembled WGS sequence"/>
</dbReference>
<dbReference type="SUPFAM" id="SSF64484">
    <property type="entry name" value="beta and beta-prime subunits of DNA dependent RNA-polymerase"/>
    <property type="match status" value="1"/>
</dbReference>
<dbReference type="Pfam" id="PF04998">
    <property type="entry name" value="RNA_pol_Rpb1_5"/>
    <property type="match status" value="1"/>
</dbReference>
<dbReference type="Pfam" id="PF04990">
    <property type="entry name" value="RNA_pol_Rpb1_7"/>
    <property type="match status" value="1"/>
</dbReference>
<dbReference type="InterPro" id="IPR000722">
    <property type="entry name" value="RNA_pol_asu"/>
</dbReference>
<evidence type="ECO:0000256" key="15">
    <source>
        <dbReference type="SAM" id="Coils"/>
    </source>
</evidence>
<comment type="subcellular location">
    <subcellularLocation>
        <location evidence="1">Nucleus</location>
    </subcellularLocation>
</comment>
<protein>
    <recommendedName>
        <fullName evidence="14">DNA-directed RNA polymerase subunit</fullName>
        <ecNumber evidence="14">2.7.7.6</ecNumber>
    </recommendedName>
</protein>
<dbReference type="Gene3D" id="1.10.150.390">
    <property type="match status" value="1"/>
</dbReference>
<evidence type="ECO:0000256" key="16">
    <source>
        <dbReference type="SAM" id="MobiDB-lite"/>
    </source>
</evidence>
<dbReference type="OMA" id="KPCMGIV"/>
<dbReference type="InterPro" id="IPR006592">
    <property type="entry name" value="RNA_pol_N"/>
</dbReference>
<dbReference type="InterPro" id="IPR007075">
    <property type="entry name" value="RNA_pol_Rpb1_6"/>
</dbReference>
<dbReference type="Pfam" id="PF04992">
    <property type="entry name" value="RNA_pol_Rpb1_6"/>
    <property type="match status" value="1"/>
</dbReference>
<keyword evidence="9" id="KW-0862">Zinc</keyword>
<dbReference type="InterPro" id="IPR038120">
    <property type="entry name" value="Rpb1_funnel_sf"/>
</dbReference>
<accession>X6MGV5</accession>
<dbReference type="InterPro" id="IPR045867">
    <property type="entry name" value="DNA-dir_RpoC_beta_prime"/>
</dbReference>
<evidence type="ECO:0000256" key="7">
    <source>
        <dbReference type="ARBA" id="ARBA00022723"/>
    </source>
</evidence>
<gene>
    <name evidence="18" type="ORF">RFI_24716</name>
</gene>
<comment type="similarity">
    <text evidence="2 14">Belongs to the RNA polymerase beta' chain family.</text>
</comment>
<dbReference type="Gene3D" id="1.10.132.30">
    <property type="match status" value="1"/>
</dbReference>
<dbReference type="InterPro" id="IPR007081">
    <property type="entry name" value="RNA_pol_Rpb1_5"/>
</dbReference>
<dbReference type="Gene3D" id="1.10.274.100">
    <property type="entry name" value="RNA polymerase Rpb1, domain 3"/>
    <property type="match status" value="1"/>
</dbReference>
<dbReference type="OrthoDB" id="270392at2759"/>
<dbReference type="GO" id="GO:0005665">
    <property type="term" value="C:RNA polymerase II, core complex"/>
    <property type="evidence" value="ECO:0007669"/>
    <property type="project" value="TreeGrafter"/>
</dbReference>
<keyword evidence="6 14" id="KW-0548">Nucleotidyltransferase</keyword>
<dbReference type="InterPro" id="IPR042102">
    <property type="entry name" value="RNA_pol_Rpb1_3_sf"/>
</dbReference>
<evidence type="ECO:0000256" key="2">
    <source>
        <dbReference type="ARBA" id="ARBA00006460"/>
    </source>
</evidence>
<dbReference type="GO" id="GO:0003677">
    <property type="term" value="F:DNA binding"/>
    <property type="evidence" value="ECO:0007669"/>
    <property type="project" value="UniProtKB-KW"/>
</dbReference>
<evidence type="ECO:0000256" key="9">
    <source>
        <dbReference type="ARBA" id="ARBA00022833"/>
    </source>
</evidence>
<evidence type="ECO:0000256" key="12">
    <source>
        <dbReference type="ARBA" id="ARBA00023163"/>
    </source>
</evidence>
<reference evidence="18 19" key="1">
    <citation type="journal article" date="2013" name="Curr. Biol.">
        <title>The Genome of the Foraminiferan Reticulomyxa filosa.</title>
        <authorList>
            <person name="Glockner G."/>
            <person name="Hulsmann N."/>
            <person name="Schleicher M."/>
            <person name="Noegel A.A."/>
            <person name="Eichinger L."/>
            <person name="Gallinger C."/>
            <person name="Pawlowski J."/>
            <person name="Sierra R."/>
            <person name="Euteneuer U."/>
            <person name="Pillet L."/>
            <person name="Moustafa A."/>
            <person name="Platzer M."/>
            <person name="Groth M."/>
            <person name="Szafranski K."/>
            <person name="Schliwa M."/>
        </authorList>
    </citation>
    <scope>NUCLEOTIDE SEQUENCE [LARGE SCALE GENOMIC DNA]</scope>
</reference>
<keyword evidence="4" id="KW-0597">Phosphoprotein</keyword>
<dbReference type="Gene3D" id="6.10.250.2940">
    <property type="match status" value="1"/>
</dbReference>
<evidence type="ECO:0000256" key="3">
    <source>
        <dbReference type="ARBA" id="ARBA00022478"/>
    </source>
</evidence>
<keyword evidence="5 14" id="KW-0808">Transferase</keyword>
<evidence type="ECO:0000256" key="4">
    <source>
        <dbReference type="ARBA" id="ARBA00022553"/>
    </source>
</evidence>
<evidence type="ECO:0000313" key="18">
    <source>
        <dbReference type="EMBL" id="ETO12662.1"/>
    </source>
</evidence>
<comment type="catalytic activity">
    <reaction evidence="14">
        <text>RNA(n) + a ribonucleoside 5'-triphosphate = RNA(n+1) + diphosphate</text>
        <dbReference type="Rhea" id="RHEA:21248"/>
        <dbReference type="Rhea" id="RHEA-COMP:14527"/>
        <dbReference type="Rhea" id="RHEA-COMP:17342"/>
        <dbReference type="ChEBI" id="CHEBI:33019"/>
        <dbReference type="ChEBI" id="CHEBI:61557"/>
        <dbReference type="ChEBI" id="CHEBI:140395"/>
        <dbReference type="EC" id="2.7.7.6"/>
    </reaction>
</comment>